<evidence type="ECO:0000256" key="2">
    <source>
        <dbReference type="SAM" id="MobiDB-lite"/>
    </source>
</evidence>
<feature type="domain" description="ABC1 atypical kinase-like" evidence="4">
    <location>
        <begin position="85"/>
        <end position="327"/>
    </location>
</feature>
<protein>
    <recommendedName>
        <fullName evidence="4">ABC1 atypical kinase-like domain-containing protein</fullName>
    </recommendedName>
</protein>
<reference evidence="5" key="1">
    <citation type="submission" date="2019-11" db="EMBL/GenBank/DDBJ databases">
        <authorList>
            <person name="Feng L."/>
        </authorList>
    </citation>
    <scope>NUCLEOTIDE SEQUENCE</scope>
    <source>
        <strain evidence="5">RgnavusLFYP19</strain>
    </source>
</reference>
<keyword evidence="3" id="KW-0812">Transmembrane</keyword>
<feature type="transmembrane region" description="Helical" evidence="3">
    <location>
        <begin position="516"/>
        <end position="539"/>
    </location>
</feature>
<feature type="transmembrane region" description="Helical" evidence="3">
    <location>
        <begin position="488"/>
        <end position="510"/>
    </location>
</feature>
<evidence type="ECO:0000256" key="3">
    <source>
        <dbReference type="SAM" id="Phobius"/>
    </source>
</evidence>
<keyword evidence="5" id="KW-0808">Transferase</keyword>
<dbReference type="InterPro" id="IPR011009">
    <property type="entry name" value="Kinase-like_dom_sf"/>
</dbReference>
<name>A0A6N3F070_MEDGN</name>
<sequence length="543" mass="61425">MNKEQKPMDPSRYPSYTEEDSAASGRRLNEILKVLKKHHLTSGLTPVKLREILEDLGPTYVKLGQIMSMRSDMLPEVYCQELTRLRTDVIPMPYETAVSIIESELQRPVSDIFSSIEQTPLGSASIAQVHPAQLKDGTKVVLKVQRPAIQKTMENDIRLLKKASGILKLTLGTKNLIDFHTILDELWETTREEIDFEKEAANLDLFYANQKEIAYTTCPVVYHELTTPRLLVMDYIDGIQIDHIEELKSLGYDMTEIGEKTAENYCKQILEDGFFHADPHPGNLWISKGQIAWLDLGMAGHLSSNTKLLLRKAITALLENDIYSLKNVLLAFAEPQERVNHARLYTDIDDIVSKYVSMDFGTMRLGDLIERLLQLVKDHRLAITPDVTLLARSMITIEGTLSACAPDVNLLRILSVHMSNLLIHELDAKHILKHKGRQVYTSLDKSLNIPAQLSDLLNITKNGQAQVNLQLSDGEHFRRDVYSITNRVLLTILSAALFIGSGLASDIYSIPRWFGLPWISFLGYSLSALLLLIVLVQIFQRRK</sequence>
<dbReference type="PANTHER" id="PTHR10566">
    <property type="entry name" value="CHAPERONE-ACTIVITY OF BC1 COMPLEX CABC1 -RELATED"/>
    <property type="match status" value="1"/>
</dbReference>
<dbReference type="InterPro" id="IPR050154">
    <property type="entry name" value="UbiB_kinase"/>
</dbReference>
<evidence type="ECO:0000313" key="5">
    <source>
        <dbReference type="EMBL" id="VYU45391.1"/>
    </source>
</evidence>
<gene>
    <name evidence="5" type="primary">ubiB</name>
    <name evidence="5" type="ORF">RGLFYP19_02333</name>
</gene>
<dbReference type="CDD" id="cd05121">
    <property type="entry name" value="ABC1_ADCK3-like"/>
    <property type="match status" value="1"/>
</dbReference>
<proteinExistence type="inferred from homology"/>
<evidence type="ECO:0000259" key="4">
    <source>
        <dbReference type="Pfam" id="PF03109"/>
    </source>
</evidence>
<dbReference type="RefSeq" id="WP_242973208.1">
    <property type="nucleotide sequence ID" value="NZ_CACRUK010000039.1"/>
</dbReference>
<dbReference type="SUPFAM" id="SSF56112">
    <property type="entry name" value="Protein kinase-like (PK-like)"/>
    <property type="match status" value="1"/>
</dbReference>
<dbReference type="PANTHER" id="PTHR10566:SF113">
    <property type="entry name" value="PROTEIN ACTIVITY OF BC1 COMPLEX KINASE 7, CHLOROPLASTIC"/>
    <property type="match status" value="1"/>
</dbReference>
<dbReference type="InterPro" id="IPR004147">
    <property type="entry name" value="ABC1_dom"/>
</dbReference>
<dbReference type="AlphaFoldDB" id="A0A6N3F070"/>
<organism evidence="5">
    <name type="scientific">Mediterraneibacter gnavus</name>
    <name type="common">Ruminococcus gnavus</name>
    <dbReference type="NCBI Taxonomy" id="33038"/>
    <lineage>
        <taxon>Bacteria</taxon>
        <taxon>Bacillati</taxon>
        <taxon>Bacillota</taxon>
        <taxon>Clostridia</taxon>
        <taxon>Lachnospirales</taxon>
        <taxon>Lachnospiraceae</taxon>
        <taxon>Mediterraneibacter</taxon>
    </lineage>
</organism>
<keyword evidence="3" id="KW-1133">Transmembrane helix</keyword>
<dbReference type="EMBL" id="CACRUK010000039">
    <property type="protein sequence ID" value="VYU45391.1"/>
    <property type="molecule type" value="Genomic_DNA"/>
</dbReference>
<comment type="similarity">
    <text evidence="1">Belongs to the protein kinase superfamily. ADCK protein kinase family.</text>
</comment>
<feature type="region of interest" description="Disordered" evidence="2">
    <location>
        <begin position="1"/>
        <end position="21"/>
    </location>
</feature>
<accession>A0A6N3F070</accession>
<dbReference type="Pfam" id="PF03109">
    <property type="entry name" value="ABC1"/>
    <property type="match status" value="1"/>
</dbReference>
<dbReference type="GO" id="GO:0016740">
    <property type="term" value="F:transferase activity"/>
    <property type="evidence" value="ECO:0007669"/>
    <property type="project" value="UniProtKB-KW"/>
</dbReference>
<evidence type="ECO:0000256" key="1">
    <source>
        <dbReference type="ARBA" id="ARBA00009670"/>
    </source>
</evidence>
<keyword evidence="3" id="KW-0472">Membrane</keyword>